<accession>A0AAD9UIA7</accession>
<evidence type="ECO:0000313" key="13">
    <source>
        <dbReference type="EMBL" id="KAK2190406.1"/>
    </source>
</evidence>
<gene>
    <name evidence="13" type="ORF">NP493_82g05029</name>
</gene>
<dbReference type="InterPro" id="IPR040045">
    <property type="entry name" value="DYNC2LI1"/>
</dbReference>
<evidence type="ECO:0000256" key="12">
    <source>
        <dbReference type="ARBA" id="ARBA00023273"/>
    </source>
</evidence>
<sequence>MLQDFEPEKRKVICKTLRFVSHTHGAHLQFFSSKQEGLISRTRGLISHLLFKTTSSKTMQLEHNKPLMVPVGMDSFQQIGTPPLAEGNLGRVSARTPLELWKIAYTGHFPQETVVDPSLIEDPAKDPQYTEAAVDAARVQKDEELERYRRLSERRMRTQRAMAEGVV</sequence>
<keyword evidence="5" id="KW-0963">Cytoplasm</keyword>
<keyword evidence="9" id="KW-0969">Cilium</keyword>
<keyword evidence="7" id="KW-0970">Cilium biogenesis/degradation</keyword>
<dbReference type="PANTHER" id="PTHR13236:SF0">
    <property type="entry name" value="CYTOPLASMIC DYNEIN 2 LIGHT INTERMEDIATE CHAIN 1"/>
    <property type="match status" value="1"/>
</dbReference>
<evidence type="ECO:0000256" key="3">
    <source>
        <dbReference type="ARBA" id="ARBA00006831"/>
    </source>
</evidence>
<evidence type="ECO:0000256" key="4">
    <source>
        <dbReference type="ARBA" id="ARBA00022473"/>
    </source>
</evidence>
<keyword evidence="12" id="KW-0966">Cell projection</keyword>
<evidence type="ECO:0000256" key="9">
    <source>
        <dbReference type="ARBA" id="ARBA00023069"/>
    </source>
</evidence>
<dbReference type="GO" id="GO:0005930">
    <property type="term" value="C:axoneme"/>
    <property type="evidence" value="ECO:0007669"/>
    <property type="project" value="TreeGrafter"/>
</dbReference>
<evidence type="ECO:0000256" key="8">
    <source>
        <dbReference type="ARBA" id="ARBA00023017"/>
    </source>
</evidence>
<keyword evidence="6" id="KW-0493">Microtubule</keyword>
<evidence type="ECO:0000256" key="7">
    <source>
        <dbReference type="ARBA" id="ARBA00022794"/>
    </source>
</evidence>
<reference evidence="13" key="1">
    <citation type="journal article" date="2023" name="Mol. Biol. Evol.">
        <title>Third-Generation Sequencing Reveals the Adaptive Role of the Epigenome in Three Deep-Sea Polychaetes.</title>
        <authorList>
            <person name="Perez M."/>
            <person name="Aroh O."/>
            <person name="Sun Y."/>
            <person name="Lan Y."/>
            <person name="Juniper S.K."/>
            <person name="Young C.R."/>
            <person name="Angers B."/>
            <person name="Qian P.Y."/>
        </authorList>
    </citation>
    <scope>NUCLEOTIDE SEQUENCE</scope>
    <source>
        <strain evidence="13">R07B-5</strain>
    </source>
</reference>
<dbReference type="GO" id="GO:0036064">
    <property type="term" value="C:ciliary basal body"/>
    <property type="evidence" value="ECO:0007669"/>
    <property type="project" value="TreeGrafter"/>
</dbReference>
<comment type="caution">
    <text evidence="13">The sequence shown here is derived from an EMBL/GenBank/DDBJ whole genome shotgun (WGS) entry which is preliminary data.</text>
</comment>
<keyword evidence="11" id="KW-0206">Cytoskeleton</keyword>
<keyword evidence="14" id="KW-1185">Reference proteome</keyword>
<organism evidence="13 14">
    <name type="scientific">Ridgeia piscesae</name>
    <name type="common">Tubeworm</name>
    <dbReference type="NCBI Taxonomy" id="27915"/>
    <lineage>
        <taxon>Eukaryota</taxon>
        <taxon>Metazoa</taxon>
        <taxon>Spiralia</taxon>
        <taxon>Lophotrochozoa</taxon>
        <taxon>Annelida</taxon>
        <taxon>Polychaeta</taxon>
        <taxon>Sedentaria</taxon>
        <taxon>Canalipalpata</taxon>
        <taxon>Sabellida</taxon>
        <taxon>Siboglinidae</taxon>
        <taxon>Ridgeia</taxon>
    </lineage>
</organism>
<comment type="similarity">
    <text evidence="3">Belongs to the dynein light intermediate chain family.</text>
</comment>
<dbReference type="AlphaFoldDB" id="A0AAD9UIA7"/>
<evidence type="ECO:0000256" key="11">
    <source>
        <dbReference type="ARBA" id="ARBA00023212"/>
    </source>
</evidence>
<evidence type="ECO:0000313" key="14">
    <source>
        <dbReference type="Proteomes" id="UP001209878"/>
    </source>
</evidence>
<dbReference type="GO" id="GO:0045504">
    <property type="term" value="F:dynein heavy chain binding"/>
    <property type="evidence" value="ECO:0007669"/>
    <property type="project" value="TreeGrafter"/>
</dbReference>
<dbReference type="GO" id="GO:0005868">
    <property type="term" value="C:cytoplasmic dynein complex"/>
    <property type="evidence" value="ECO:0007669"/>
    <property type="project" value="InterPro"/>
</dbReference>
<evidence type="ECO:0000256" key="5">
    <source>
        <dbReference type="ARBA" id="ARBA00022490"/>
    </source>
</evidence>
<evidence type="ECO:0000256" key="2">
    <source>
        <dbReference type="ARBA" id="ARBA00004245"/>
    </source>
</evidence>
<dbReference type="PANTHER" id="PTHR13236">
    <property type="entry name" value="DYNEIN 2 LIGHT INTERMEDIATE CHAIN, ISOFORM 2"/>
    <property type="match status" value="1"/>
</dbReference>
<keyword evidence="10" id="KW-0505">Motor protein</keyword>
<keyword evidence="4" id="KW-0217">Developmental protein</keyword>
<evidence type="ECO:0000256" key="6">
    <source>
        <dbReference type="ARBA" id="ARBA00022701"/>
    </source>
</evidence>
<proteinExistence type="inferred from homology"/>
<dbReference type="GO" id="GO:0035735">
    <property type="term" value="P:intraciliary transport involved in cilium assembly"/>
    <property type="evidence" value="ECO:0007669"/>
    <property type="project" value="InterPro"/>
</dbReference>
<dbReference type="GO" id="GO:0035721">
    <property type="term" value="P:intraciliary retrograde transport"/>
    <property type="evidence" value="ECO:0007669"/>
    <property type="project" value="InterPro"/>
</dbReference>
<comment type="subcellular location">
    <subcellularLocation>
        <location evidence="1">Cell projection</location>
        <location evidence="1">Cilium</location>
    </subcellularLocation>
    <subcellularLocation>
        <location evidence="2">Cytoplasm</location>
        <location evidence="2">Cytoskeleton</location>
    </subcellularLocation>
</comment>
<name>A0AAD9UIA7_RIDPI</name>
<keyword evidence="8" id="KW-0243">Dynein</keyword>
<evidence type="ECO:0000256" key="1">
    <source>
        <dbReference type="ARBA" id="ARBA00004138"/>
    </source>
</evidence>
<dbReference type="Proteomes" id="UP001209878">
    <property type="component" value="Unassembled WGS sequence"/>
</dbReference>
<protein>
    <submittedName>
        <fullName evidence="13">Uncharacterized protein</fullName>
    </submittedName>
</protein>
<dbReference type="EMBL" id="JAODUO010000081">
    <property type="protein sequence ID" value="KAK2190406.1"/>
    <property type="molecule type" value="Genomic_DNA"/>
</dbReference>
<evidence type="ECO:0000256" key="10">
    <source>
        <dbReference type="ARBA" id="ARBA00023175"/>
    </source>
</evidence>
<dbReference type="GO" id="GO:0005874">
    <property type="term" value="C:microtubule"/>
    <property type="evidence" value="ECO:0007669"/>
    <property type="project" value="UniProtKB-KW"/>
</dbReference>